<evidence type="ECO:0000256" key="1">
    <source>
        <dbReference type="SAM" id="SignalP"/>
    </source>
</evidence>
<accession>A0A336MX38</accession>
<organism evidence="3">
    <name type="scientific">Culicoides sonorensis</name>
    <name type="common">Biting midge</name>
    <dbReference type="NCBI Taxonomy" id="179676"/>
    <lineage>
        <taxon>Eukaryota</taxon>
        <taxon>Metazoa</taxon>
        <taxon>Ecdysozoa</taxon>
        <taxon>Arthropoda</taxon>
        <taxon>Hexapoda</taxon>
        <taxon>Insecta</taxon>
        <taxon>Pterygota</taxon>
        <taxon>Neoptera</taxon>
        <taxon>Endopterygota</taxon>
        <taxon>Diptera</taxon>
        <taxon>Nematocera</taxon>
        <taxon>Chironomoidea</taxon>
        <taxon>Ceratopogonidae</taxon>
        <taxon>Ceratopogoninae</taxon>
        <taxon>Culicoides</taxon>
        <taxon>Monoculicoides</taxon>
    </lineage>
</organism>
<sequence length="158" mass="17954">MNSNCILITLIALTTLFTVGNTLKCYHCMETHYPTTGVTQGNCSKSTWLEWECQGTAVLHQKIKQCVNRKDYCDIAVQKVDCKVCEKDLCNSATTTMKGLGTIIFMSLIAKQTKNETNVFSKENEISTELLQKSQSHTLQCTYWRSPFKISLFFNEQT</sequence>
<dbReference type="EMBL" id="UFQT01003285">
    <property type="protein sequence ID" value="SSX34816.1"/>
    <property type="molecule type" value="Genomic_DNA"/>
</dbReference>
<dbReference type="VEuPathDB" id="VectorBase:CSON008636"/>
<evidence type="ECO:0000313" key="3">
    <source>
        <dbReference type="EMBL" id="SSX34816.1"/>
    </source>
</evidence>
<reference evidence="2" key="1">
    <citation type="submission" date="2018-04" db="EMBL/GenBank/DDBJ databases">
        <authorList>
            <person name="Go L.Y."/>
            <person name="Mitchell J.A."/>
        </authorList>
    </citation>
    <scope>NUCLEOTIDE SEQUENCE</scope>
    <source>
        <tissue evidence="2">Whole organism</tissue>
    </source>
</reference>
<feature type="chain" id="PRO_5036328703" evidence="1">
    <location>
        <begin position="23"/>
        <end position="158"/>
    </location>
</feature>
<evidence type="ECO:0000313" key="2">
    <source>
        <dbReference type="EMBL" id="SSX15447.1"/>
    </source>
</evidence>
<protein>
    <submittedName>
        <fullName evidence="3">CSON008636 protein</fullName>
    </submittedName>
</protein>
<name>A0A336MX38_CULSO</name>
<feature type="signal peptide" evidence="1">
    <location>
        <begin position="1"/>
        <end position="22"/>
    </location>
</feature>
<gene>
    <name evidence="3" type="primary">CSON008636</name>
</gene>
<keyword evidence="1" id="KW-0732">Signal</keyword>
<dbReference type="EMBL" id="UFQS01003285">
    <property type="protein sequence ID" value="SSX15447.1"/>
    <property type="molecule type" value="Genomic_DNA"/>
</dbReference>
<reference evidence="3" key="2">
    <citation type="submission" date="2018-07" db="EMBL/GenBank/DDBJ databases">
        <authorList>
            <person name="Quirk P.G."/>
            <person name="Krulwich T.A."/>
        </authorList>
    </citation>
    <scope>NUCLEOTIDE SEQUENCE</scope>
</reference>
<dbReference type="AlphaFoldDB" id="A0A336MX38"/>
<proteinExistence type="predicted"/>